<evidence type="ECO:0000256" key="5">
    <source>
        <dbReference type="ARBA" id="ARBA00022490"/>
    </source>
</evidence>
<evidence type="ECO:0000313" key="9">
    <source>
        <dbReference type="EMBL" id="CDQ88429.1"/>
    </source>
</evidence>
<dbReference type="Proteomes" id="UP000193380">
    <property type="component" value="Unassembled WGS sequence"/>
</dbReference>
<dbReference type="SUPFAM" id="SSF54277">
    <property type="entry name" value="CAD &amp; PB1 domains"/>
    <property type="match status" value="1"/>
</dbReference>
<dbReference type="STRING" id="8022.A0A060YG68"/>
<dbReference type="EMBL" id="FR908619">
    <property type="protein sequence ID" value="CDQ88429.1"/>
    <property type="molecule type" value="Genomic_DNA"/>
</dbReference>
<keyword evidence="5" id="KW-0963">Cytoplasm</keyword>
<evidence type="ECO:0000256" key="4">
    <source>
        <dbReference type="ARBA" id="ARBA00022475"/>
    </source>
</evidence>
<keyword evidence="4" id="KW-1003">Cell membrane</keyword>
<dbReference type="GO" id="GO:0005634">
    <property type="term" value="C:nucleus"/>
    <property type="evidence" value="ECO:0007669"/>
    <property type="project" value="TreeGrafter"/>
</dbReference>
<dbReference type="GO" id="GO:0070161">
    <property type="term" value="C:anchoring junction"/>
    <property type="evidence" value="ECO:0007669"/>
    <property type="project" value="UniProtKB-SubCell"/>
</dbReference>
<reference evidence="9" key="1">
    <citation type="journal article" date="2014" name="Nat. Commun.">
        <title>The rainbow trout genome provides novel insights into evolution after whole-genome duplication in vertebrates.</title>
        <authorList>
            <person name="Berthelot C."/>
            <person name="Brunet F."/>
            <person name="Chalopin D."/>
            <person name="Juanchich A."/>
            <person name="Bernard M."/>
            <person name="Noel B."/>
            <person name="Bento P."/>
            <person name="Da Silva C."/>
            <person name="Labadie K."/>
            <person name="Alberti A."/>
            <person name="Aury J.M."/>
            <person name="Louis A."/>
            <person name="Dehais P."/>
            <person name="Bardou P."/>
            <person name="Montfort J."/>
            <person name="Klopp C."/>
            <person name="Cabau C."/>
            <person name="Gaspin C."/>
            <person name="Thorgaard G.H."/>
            <person name="Boussaha M."/>
            <person name="Quillet E."/>
            <person name="Guyomard R."/>
            <person name="Galiana D."/>
            <person name="Bobe J."/>
            <person name="Volff J.N."/>
            <person name="Genet C."/>
            <person name="Wincker P."/>
            <person name="Jaillon O."/>
            <person name="Roest Crollius H."/>
            <person name="Guiguen Y."/>
        </authorList>
    </citation>
    <scope>NUCLEOTIDE SEQUENCE [LARGE SCALE GENOMIC DNA]</scope>
</reference>
<dbReference type="InterPro" id="IPR053793">
    <property type="entry name" value="PB1-like"/>
</dbReference>
<dbReference type="PROSITE" id="PS51745">
    <property type="entry name" value="PB1"/>
    <property type="match status" value="1"/>
</dbReference>
<organism evidence="9 10">
    <name type="scientific">Oncorhynchus mykiss</name>
    <name type="common">Rainbow trout</name>
    <name type="synonym">Salmo gairdneri</name>
    <dbReference type="NCBI Taxonomy" id="8022"/>
    <lineage>
        <taxon>Eukaryota</taxon>
        <taxon>Metazoa</taxon>
        <taxon>Chordata</taxon>
        <taxon>Craniata</taxon>
        <taxon>Vertebrata</taxon>
        <taxon>Euteleostomi</taxon>
        <taxon>Actinopterygii</taxon>
        <taxon>Neopterygii</taxon>
        <taxon>Teleostei</taxon>
        <taxon>Protacanthopterygii</taxon>
        <taxon>Salmoniformes</taxon>
        <taxon>Salmonidae</taxon>
        <taxon>Salmoninae</taxon>
        <taxon>Oncorhynchus</taxon>
    </lineage>
</organism>
<evidence type="ECO:0000259" key="8">
    <source>
        <dbReference type="PROSITE" id="PS51745"/>
    </source>
</evidence>
<dbReference type="InterPro" id="IPR034868">
    <property type="entry name" value="PB1_Par6"/>
</dbReference>
<dbReference type="SMART" id="SM00666">
    <property type="entry name" value="PB1"/>
    <property type="match status" value="1"/>
</dbReference>
<dbReference type="GO" id="GO:0016324">
    <property type="term" value="C:apical plasma membrane"/>
    <property type="evidence" value="ECO:0007669"/>
    <property type="project" value="TreeGrafter"/>
</dbReference>
<evidence type="ECO:0000256" key="6">
    <source>
        <dbReference type="ARBA" id="ARBA00022949"/>
    </source>
</evidence>
<dbReference type="GO" id="GO:0005938">
    <property type="term" value="C:cell cortex"/>
    <property type="evidence" value="ECO:0007669"/>
    <property type="project" value="TreeGrafter"/>
</dbReference>
<dbReference type="GO" id="GO:0007163">
    <property type="term" value="P:establishment or maintenance of cell polarity"/>
    <property type="evidence" value="ECO:0007669"/>
    <property type="project" value="TreeGrafter"/>
</dbReference>
<evidence type="ECO:0000313" key="10">
    <source>
        <dbReference type="Proteomes" id="UP000193380"/>
    </source>
</evidence>
<dbReference type="AlphaFoldDB" id="A0A060YG68"/>
<dbReference type="PANTHER" id="PTHR14102">
    <property type="entry name" value="PAR-6-RELATED"/>
    <property type="match status" value="1"/>
</dbReference>
<name>A0A060YG68_ONCMY</name>
<keyword evidence="7" id="KW-0472">Membrane</keyword>
<accession>A0A060YG68</accession>
<dbReference type="CDD" id="cd06403">
    <property type="entry name" value="PB1_Par6"/>
    <property type="match status" value="1"/>
</dbReference>
<dbReference type="PANTHER" id="PTHR14102:SF9">
    <property type="entry name" value="PARTITIONING DEFECTIVE 6 HOMOLOG ALPHA"/>
    <property type="match status" value="1"/>
</dbReference>
<dbReference type="Pfam" id="PF00564">
    <property type="entry name" value="PB1"/>
    <property type="match status" value="1"/>
</dbReference>
<dbReference type="GO" id="GO:0060341">
    <property type="term" value="P:regulation of cellular localization"/>
    <property type="evidence" value="ECO:0007669"/>
    <property type="project" value="TreeGrafter"/>
</dbReference>
<proteinExistence type="predicted"/>
<sequence length="126" mass="14546">MSRHQRTPLKNTNNVVEVKSKFEAEYRRFALKKSGTGGFQEFYRLLQTVHRIPSVEVLLGYADIYGDLLPINNDDNFYKALSSANPLLRIIIQKRGEAVAWREEWEGRGGREVREGWGGRGEESYL</sequence>
<comment type="subcellular location">
    <subcellularLocation>
        <location evidence="2">Cell junction</location>
    </subcellularLocation>
    <subcellularLocation>
        <location evidence="1">Cell membrane</location>
    </subcellularLocation>
    <subcellularLocation>
        <location evidence="3">Cytoplasm</location>
    </subcellularLocation>
</comment>
<gene>
    <name evidence="9" type="ORF">GSONMT00015712001</name>
</gene>
<reference evidence="9" key="2">
    <citation type="submission" date="2014-03" db="EMBL/GenBank/DDBJ databases">
        <authorList>
            <person name="Genoscope - CEA"/>
        </authorList>
    </citation>
    <scope>NUCLEOTIDE SEQUENCE</scope>
</reference>
<evidence type="ECO:0000256" key="3">
    <source>
        <dbReference type="ARBA" id="ARBA00004496"/>
    </source>
</evidence>
<dbReference type="GO" id="GO:0007098">
    <property type="term" value="P:centrosome cycle"/>
    <property type="evidence" value="ECO:0007669"/>
    <property type="project" value="TreeGrafter"/>
</dbReference>
<dbReference type="InterPro" id="IPR000270">
    <property type="entry name" value="PB1_dom"/>
</dbReference>
<evidence type="ECO:0000256" key="1">
    <source>
        <dbReference type="ARBA" id="ARBA00004236"/>
    </source>
</evidence>
<dbReference type="InterPro" id="IPR051741">
    <property type="entry name" value="PAR6_homolog"/>
</dbReference>
<evidence type="ECO:0000256" key="7">
    <source>
        <dbReference type="ARBA" id="ARBA00023136"/>
    </source>
</evidence>
<dbReference type="PaxDb" id="8022-A0A060YG68"/>
<dbReference type="FunFam" id="3.10.20.90:FF:000031">
    <property type="entry name" value="Partitioning defective 6 homolog alpha"/>
    <property type="match status" value="1"/>
</dbReference>
<keyword evidence="6" id="KW-0965">Cell junction</keyword>
<protein>
    <recommendedName>
        <fullName evidence="8">PB1 domain-containing protein</fullName>
    </recommendedName>
</protein>
<dbReference type="Gene3D" id="3.10.20.90">
    <property type="entry name" value="Phosphatidylinositol 3-kinase Catalytic Subunit, Chain A, domain 1"/>
    <property type="match status" value="1"/>
</dbReference>
<feature type="domain" description="PB1" evidence="8">
    <location>
        <begin position="15"/>
        <end position="95"/>
    </location>
</feature>
<evidence type="ECO:0000256" key="2">
    <source>
        <dbReference type="ARBA" id="ARBA00004282"/>
    </source>
</evidence>